<evidence type="ECO:0000256" key="1">
    <source>
        <dbReference type="SAM" id="MobiDB-lite"/>
    </source>
</evidence>
<feature type="region of interest" description="Disordered" evidence="1">
    <location>
        <begin position="175"/>
        <end position="256"/>
    </location>
</feature>
<feature type="compositionally biased region" description="Basic and acidic residues" evidence="1">
    <location>
        <begin position="232"/>
        <end position="256"/>
    </location>
</feature>
<dbReference type="EMBL" id="NBII01000003">
    <property type="protein sequence ID" value="PAV21435.1"/>
    <property type="molecule type" value="Genomic_DNA"/>
</dbReference>
<name>A0A286UPN8_9AGAM</name>
<dbReference type="Proteomes" id="UP000217199">
    <property type="component" value="Unassembled WGS sequence"/>
</dbReference>
<dbReference type="AlphaFoldDB" id="A0A286UPN8"/>
<accession>A0A286UPN8</accession>
<evidence type="ECO:0000313" key="3">
    <source>
        <dbReference type="Proteomes" id="UP000217199"/>
    </source>
</evidence>
<evidence type="ECO:0000313" key="2">
    <source>
        <dbReference type="EMBL" id="PAV21435.1"/>
    </source>
</evidence>
<sequence length="348" mass="40011">MRYKQYEVWLGTGNGYKRIEEYAKKLNVNPYGDNKMEKATCYIASEIGMTLRIGKVCRNYNESWNEDVGNITVEISQVDARSRSSLRTYTTFRAPDFLQLAGSPLMDKAKQKCSHRVGLHSEPIRFSGRRYAGREDIQGDCRNTIVFEFKYRPKNDLEEKGITCRSIIPTRSNSSLNADKVRKPHRANKGVSSKNHAESPIKQGGDRSRNARAGSTSSDEEEESLTSSSELSEDRDGQTRKRVYDSGNETEEHKKDEKLHNLRLYLQLLQGQMTIVQKRQKYITKSVKDAKVMLGSLEFWQCIALQNQKEQLEVMKNMQERGVLNEENSEHSRDSEAPSSPPRKRTRR</sequence>
<gene>
    <name evidence="2" type="ORF">PNOK_0406200</name>
</gene>
<organism evidence="2 3">
    <name type="scientific">Pyrrhoderma noxium</name>
    <dbReference type="NCBI Taxonomy" id="2282107"/>
    <lineage>
        <taxon>Eukaryota</taxon>
        <taxon>Fungi</taxon>
        <taxon>Dikarya</taxon>
        <taxon>Basidiomycota</taxon>
        <taxon>Agaricomycotina</taxon>
        <taxon>Agaricomycetes</taxon>
        <taxon>Hymenochaetales</taxon>
        <taxon>Hymenochaetaceae</taxon>
        <taxon>Pyrrhoderma</taxon>
    </lineage>
</organism>
<comment type="caution">
    <text evidence="2">The sequence shown here is derived from an EMBL/GenBank/DDBJ whole genome shotgun (WGS) entry which is preliminary data.</text>
</comment>
<dbReference type="InParanoid" id="A0A286UPN8"/>
<proteinExistence type="predicted"/>
<feature type="region of interest" description="Disordered" evidence="1">
    <location>
        <begin position="317"/>
        <end position="348"/>
    </location>
</feature>
<feature type="compositionally biased region" description="Basic and acidic residues" evidence="1">
    <location>
        <begin position="195"/>
        <end position="209"/>
    </location>
</feature>
<protein>
    <submittedName>
        <fullName evidence="2">Uncharacterized protein</fullName>
    </submittedName>
</protein>
<reference evidence="2 3" key="1">
    <citation type="journal article" date="2017" name="Mol. Ecol.">
        <title>Comparative and population genomic landscape of Phellinus noxius: A hypervariable fungus causing root rot in trees.</title>
        <authorList>
            <person name="Chung C.L."/>
            <person name="Lee T.J."/>
            <person name="Akiba M."/>
            <person name="Lee H.H."/>
            <person name="Kuo T.H."/>
            <person name="Liu D."/>
            <person name="Ke H.M."/>
            <person name="Yokoi T."/>
            <person name="Roa M.B."/>
            <person name="Lu M.J."/>
            <person name="Chang Y.Y."/>
            <person name="Ann P.J."/>
            <person name="Tsai J.N."/>
            <person name="Chen C.Y."/>
            <person name="Tzean S.S."/>
            <person name="Ota Y."/>
            <person name="Hattori T."/>
            <person name="Sahashi N."/>
            <person name="Liou R.F."/>
            <person name="Kikuchi T."/>
            <person name="Tsai I.J."/>
        </authorList>
    </citation>
    <scope>NUCLEOTIDE SEQUENCE [LARGE SCALE GENOMIC DNA]</scope>
    <source>
        <strain evidence="2 3">FFPRI411160</strain>
    </source>
</reference>
<keyword evidence="3" id="KW-1185">Reference proteome</keyword>